<evidence type="ECO:0000313" key="3">
    <source>
        <dbReference type="Proteomes" id="UP000051155"/>
    </source>
</evidence>
<protein>
    <submittedName>
        <fullName evidence="2">Uncharacterized protein</fullName>
    </submittedName>
</protein>
<dbReference type="AlphaFoldDB" id="A0A0R1Q171"/>
<evidence type="ECO:0000313" key="2">
    <source>
        <dbReference type="EMBL" id="KRL36516.1"/>
    </source>
</evidence>
<dbReference type="PATRIC" id="fig|1423812.3.peg.1290"/>
<keyword evidence="3" id="KW-1185">Reference proteome</keyword>
<dbReference type="STRING" id="1423812.FD20_GL001207"/>
<proteinExistence type="predicted"/>
<sequence length="294" mass="32124">MRSETMNKNINQLSRRSRQTAKIPGHAISRWLVVLIGITLFFAVSAHILQKTVLNAQFVTVQATKSDYVNEATTTVNNVVADLASSNGVPTSLSSGLVTSKQVKEDLTEIVENVYAGKANAIDNQKIKNQISQNIAVKAQSVGVSTNNEEFSAVRTALLGSIDSYIDQTIQERYLDKATAIIKKADNLTKTVFWISTIAAFIFAIILMLHDRSLLRWFHYLGLSALWSGILVTVLAFLANNSGFFAQIAERAAQASGLVENLLELIAANFQNAGLLLILCGIFGIVVGFFRKKS</sequence>
<accession>A0A0R1Q171</accession>
<feature type="transmembrane region" description="Helical" evidence="1">
    <location>
        <begin position="192"/>
        <end position="210"/>
    </location>
</feature>
<feature type="transmembrane region" description="Helical" evidence="1">
    <location>
        <begin position="270"/>
        <end position="290"/>
    </location>
</feature>
<name>A0A0R1Q171_9LACO</name>
<evidence type="ECO:0000256" key="1">
    <source>
        <dbReference type="SAM" id="Phobius"/>
    </source>
</evidence>
<keyword evidence="1" id="KW-0812">Transmembrane</keyword>
<gene>
    <name evidence="2" type="ORF">FD20_GL001207</name>
</gene>
<organism evidence="2 3">
    <name type="scientific">Liquorilactobacillus uvarum DSM 19971</name>
    <dbReference type="NCBI Taxonomy" id="1423812"/>
    <lineage>
        <taxon>Bacteria</taxon>
        <taxon>Bacillati</taxon>
        <taxon>Bacillota</taxon>
        <taxon>Bacilli</taxon>
        <taxon>Lactobacillales</taxon>
        <taxon>Lactobacillaceae</taxon>
        <taxon>Liquorilactobacillus</taxon>
    </lineage>
</organism>
<dbReference type="Proteomes" id="UP000051155">
    <property type="component" value="Unassembled WGS sequence"/>
</dbReference>
<dbReference type="EMBL" id="AZEG01000026">
    <property type="protein sequence ID" value="KRL36516.1"/>
    <property type="molecule type" value="Genomic_DNA"/>
</dbReference>
<keyword evidence="1" id="KW-0472">Membrane</keyword>
<reference evidence="2 3" key="1">
    <citation type="journal article" date="2015" name="Genome Announc.">
        <title>Expanding the biotechnology potential of lactobacilli through comparative genomics of 213 strains and associated genera.</title>
        <authorList>
            <person name="Sun Z."/>
            <person name="Harris H.M."/>
            <person name="McCann A."/>
            <person name="Guo C."/>
            <person name="Argimon S."/>
            <person name="Zhang W."/>
            <person name="Yang X."/>
            <person name="Jeffery I.B."/>
            <person name="Cooney J.C."/>
            <person name="Kagawa T.F."/>
            <person name="Liu W."/>
            <person name="Song Y."/>
            <person name="Salvetti E."/>
            <person name="Wrobel A."/>
            <person name="Rasinkangas P."/>
            <person name="Parkhill J."/>
            <person name="Rea M.C."/>
            <person name="O'Sullivan O."/>
            <person name="Ritari J."/>
            <person name="Douillard F.P."/>
            <person name="Paul Ross R."/>
            <person name="Yang R."/>
            <person name="Briner A.E."/>
            <person name="Felis G.E."/>
            <person name="de Vos W.M."/>
            <person name="Barrangou R."/>
            <person name="Klaenhammer T.R."/>
            <person name="Caufield P.W."/>
            <person name="Cui Y."/>
            <person name="Zhang H."/>
            <person name="O'Toole P.W."/>
        </authorList>
    </citation>
    <scope>NUCLEOTIDE SEQUENCE [LARGE SCALE GENOMIC DNA]</scope>
    <source>
        <strain evidence="2 3">DSM 19971</strain>
    </source>
</reference>
<comment type="caution">
    <text evidence="2">The sequence shown here is derived from an EMBL/GenBank/DDBJ whole genome shotgun (WGS) entry which is preliminary data.</text>
</comment>
<keyword evidence="1" id="KW-1133">Transmembrane helix</keyword>
<feature type="transmembrane region" description="Helical" evidence="1">
    <location>
        <begin position="217"/>
        <end position="239"/>
    </location>
</feature>